<comment type="caution">
    <text evidence="3">The sequence shown here is derived from an EMBL/GenBank/DDBJ whole genome shotgun (WGS) entry which is preliminary data.</text>
</comment>
<evidence type="ECO:0000313" key="5">
    <source>
        <dbReference type="Proteomes" id="UP000292686"/>
    </source>
</evidence>
<dbReference type="SUPFAM" id="SSF51182">
    <property type="entry name" value="RmlC-like cupins"/>
    <property type="match status" value="1"/>
</dbReference>
<evidence type="ECO:0000313" key="3">
    <source>
        <dbReference type="EMBL" id="RXZ85231.1"/>
    </source>
</evidence>
<gene>
    <name evidence="2" type="ORF">BJ972_001562</name>
    <name evidence="4" type="ORF">ESP50_15490</name>
    <name evidence="3" type="ORF">ESP50_16085</name>
</gene>
<sequence length="250" mass="25917">MAVAFPGGTSISALRVYTSAAPDGVIGGSPHVHVVSTEAYVVVGGSGELHTLDASGYRERPIAAGDVVWFSPGVIHRAVSHGDLEVRVVMQNAGLPEAGDAIMTFPDEILADAEAYRAAAALPTGADAGAAALARRDLAVRGFVVLRDAVLAGDPDALTRFYDRVTSLVAPRAAEWRATWDASVAEVTRATDIQLDDLAAGRAPQLAGGRVATADPIDAFGMCGRLTRFDTLHPRGAAHETTGPSGPERI</sequence>
<evidence type="ECO:0000259" key="1">
    <source>
        <dbReference type="Pfam" id="PF07883"/>
    </source>
</evidence>
<dbReference type="Gene3D" id="2.60.120.10">
    <property type="entry name" value="Jelly Rolls"/>
    <property type="match status" value="1"/>
</dbReference>
<dbReference type="AlphaFoldDB" id="A0A4Q2M5S9"/>
<dbReference type="RefSeq" id="WP_129176805.1">
    <property type="nucleotide sequence ID" value="NZ_JACCBI010000001.1"/>
</dbReference>
<dbReference type="InterPro" id="IPR011051">
    <property type="entry name" value="RmlC_Cupin_sf"/>
</dbReference>
<proteinExistence type="predicted"/>
<dbReference type="CDD" id="cd02208">
    <property type="entry name" value="cupin_RmlC-like"/>
    <property type="match status" value="1"/>
</dbReference>
<dbReference type="Proteomes" id="UP000292686">
    <property type="component" value="Unassembled WGS sequence"/>
</dbReference>
<dbReference type="Pfam" id="PF07883">
    <property type="entry name" value="Cupin_2"/>
    <property type="match status" value="1"/>
</dbReference>
<organism evidence="3 5">
    <name type="scientific">Agromyces atrinae</name>
    <dbReference type="NCBI Taxonomy" id="592376"/>
    <lineage>
        <taxon>Bacteria</taxon>
        <taxon>Bacillati</taxon>
        <taxon>Actinomycetota</taxon>
        <taxon>Actinomycetes</taxon>
        <taxon>Micrococcales</taxon>
        <taxon>Microbacteriaceae</taxon>
        <taxon>Agromyces</taxon>
    </lineage>
</organism>
<evidence type="ECO:0000313" key="6">
    <source>
        <dbReference type="Proteomes" id="UP000581087"/>
    </source>
</evidence>
<accession>A0A4Q2M5S9</accession>
<protein>
    <submittedName>
        <fullName evidence="3">Cupin domain-containing protein</fullName>
    </submittedName>
    <submittedName>
        <fullName evidence="2">Mannose-6-phosphate isomerase-like protein (Cupin superfamily)</fullName>
    </submittedName>
</protein>
<reference evidence="2 6" key="2">
    <citation type="submission" date="2020-07" db="EMBL/GenBank/DDBJ databases">
        <title>Sequencing the genomes of 1000 actinobacteria strains.</title>
        <authorList>
            <person name="Klenk H.-P."/>
        </authorList>
    </citation>
    <scope>NUCLEOTIDE SEQUENCE [LARGE SCALE GENOMIC DNA]</scope>
    <source>
        <strain evidence="2 6">DSM 23870</strain>
    </source>
</reference>
<dbReference type="Proteomes" id="UP000581087">
    <property type="component" value="Unassembled WGS sequence"/>
</dbReference>
<reference evidence="3 5" key="1">
    <citation type="submission" date="2019-01" db="EMBL/GenBank/DDBJ databases">
        <title>Agromyces.</title>
        <authorList>
            <person name="Li J."/>
        </authorList>
    </citation>
    <scope>NUCLEOTIDE SEQUENCE [LARGE SCALE GENOMIC DNA]</scope>
    <source>
        <strain evidence="3 5">DSM 23870</strain>
    </source>
</reference>
<dbReference type="InterPro" id="IPR014710">
    <property type="entry name" value="RmlC-like_jellyroll"/>
</dbReference>
<evidence type="ECO:0000313" key="2">
    <source>
        <dbReference type="EMBL" id="NYD67043.1"/>
    </source>
</evidence>
<name>A0A4Q2M5S9_9MICO</name>
<dbReference type="OrthoDB" id="623300at2"/>
<dbReference type="EMBL" id="JACCBI010000001">
    <property type="protein sequence ID" value="NYD67043.1"/>
    <property type="molecule type" value="Genomic_DNA"/>
</dbReference>
<evidence type="ECO:0000313" key="4">
    <source>
        <dbReference type="EMBL" id="RXZ85339.1"/>
    </source>
</evidence>
<dbReference type="EMBL" id="SDPM01000011">
    <property type="protein sequence ID" value="RXZ85231.1"/>
    <property type="molecule type" value="Genomic_DNA"/>
</dbReference>
<dbReference type="InterPro" id="IPR013096">
    <property type="entry name" value="Cupin_2"/>
</dbReference>
<feature type="domain" description="Cupin type-2" evidence="1">
    <location>
        <begin position="27"/>
        <end position="90"/>
    </location>
</feature>
<dbReference type="GO" id="GO:0016853">
    <property type="term" value="F:isomerase activity"/>
    <property type="evidence" value="ECO:0007669"/>
    <property type="project" value="UniProtKB-KW"/>
</dbReference>
<keyword evidence="5" id="KW-1185">Reference proteome</keyword>
<keyword evidence="2" id="KW-0413">Isomerase</keyword>
<dbReference type="EMBL" id="SDPM01000010">
    <property type="protein sequence ID" value="RXZ85339.1"/>
    <property type="molecule type" value="Genomic_DNA"/>
</dbReference>